<evidence type="ECO:0000313" key="4">
    <source>
        <dbReference type="Proteomes" id="UP001253848"/>
    </source>
</evidence>
<sequence length="235" mass="27599">MKHLTFLILLFSAVLSAQDTSQFFNKADNFFQSYVENGKVKYAEIKENPKDLQELLNLAKKIRTSPEEEEIFQAFWINAYNLAVIDGIVKKYPVKSPLDIEGFFDEQPYSLGLKSVTLDEIEHELLFGNFPLEERFHFALVCAAKSCPPLISEAYKPETLEQQLEEQTVKVLNDPEFIRVYENKILLSEIFKWYKEDFTSAGKNLIQYINGYRKNKISERKNTGFYEYNWELNDW</sequence>
<evidence type="ECO:0000259" key="2">
    <source>
        <dbReference type="Pfam" id="PF04784"/>
    </source>
</evidence>
<organism evidence="3 4">
    <name type="scientific">Autumnicola psychrophila</name>
    <dbReference type="NCBI Taxonomy" id="3075592"/>
    <lineage>
        <taxon>Bacteria</taxon>
        <taxon>Pseudomonadati</taxon>
        <taxon>Bacteroidota</taxon>
        <taxon>Flavobacteriia</taxon>
        <taxon>Flavobacteriales</taxon>
        <taxon>Flavobacteriaceae</taxon>
        <taxon>Autumnicola</taxon>
    </lineage>
</organism>
<dbReference type="InterPro" id="IPR006869">
    <property type="entry name" value="DUF547"/>
</dbReference>
<comment type="caution">
    <text evidence="3">The sequence shown here is derived from an EMBL/GenBank/DDBJ whole genome shotgun (WGS) entry which is preliminary data.</text>
</comment>
<proteinExistence type="predicted"/>
<feature type="chain" id="PRO_5045685778" evidence="1">
    <location>
        <begin position="18"/>
        <end position="235"/>
    </location>
</feature>
<accession>A0ABU3DUW5</accession>
<protein>
    <submittedName>
        <fullName evidence="3">DUF547 domain-containing protein</fullName>
    </submittedName>
</protein>
<dbReference type="InterPro" id="IPR051548">
    <property type="entry name" value="Grx-like_ET"/>
</dbReference>
<dbReference type="RefSeq" id="WP_311500794.1">
    <property type="nucleotide sequence ID" value="NZ_JAVRHN010000011.1"/>
</dbReference>
<dbReference type="PANTHER" id="PTHR34386:SF1">
    <property type="entry name" value="GLUTAREDOXIN-LIKE PROTEIN NRDH"/>
    <property type="match status" value="1"/>
</dbReference>
<dbReference type="EMBL" id="JAVRHN010000011">
    <property type="protein sequence ID" value="MDT0687515.1"/>
    <property type="molecule type" value="Genomic_DNA"/>
</dbReference>
<feature type="domain" description="DUF547" evidence="2">
    <location>
        <begin position="73"/>
        <end position="169"/>
    </location>
</feature>
<evidence type="ECO:0000313" key="3">
    <source>
        <dbReference type="EMBL" id="MDT0687515.1"/>
    </source>
</evidence>
<dbReference type="Proteomes" id="UP001253848">
    <property type="component" value="Unassembled WGS sequence"/>
</dbReference>
<keyword evidence="1" id="KW-0732">Signal</keyword>
<reference evidence="3 4" key="1">
    <citation type="submission" date="2023-09" db="EMBL/GenBank/DDBJ databases">
        <authorList>
            <person name="Rey-Velasco X."/>
        </authorList>
    </citation>
    <scope>NUCLEOTIDE SEQUENCE [LARGE SCALE GENOMIC DNA]</scope>
    <source>
        <strain evidence="3 4">F225</strain>
    </source>
</reference>
<name>A0ABU3DUW5_9FLAO</name>
<feature type="signal peptide" evidence="1">
    <location>
        <begin position="1"/>
        <end position="17"/>
    </location>
</feature>
<keyword evidence="4" id="KW-1185">Reference proteome</keyword>
<dbReference type="Pfam" id="PF04784">
    <property type="entry name" value="DUF547"/>
    <property type="match status" value="1"/>
</dbReference>
<evidence type="ECO:0000256" key="1">
    <source>
        <dbReference type="SAM" id="SignalP"/>
    </source>
</evidence>
<gene>
    <name evidence="3" type="ORF">RM541_14185</name>
</gene>
<dbReference type="PANTHER" id="PTHR34386">
    <property type="entry name" value="GLUTAREDOXIN"/>
    <property type="match status" value="1"/>
</dbReference>